<dbReference type="GO" id="GO:1903806">
    <property type="term" value="P:L-isoleucine import across plasma membrane"/>
    <property type="evidence" value="ECO:0007669"/>
    <property type="project" value="TreeGrafter"/>
</dbReference>
<keyword evidence="6" id="KW-1185">Reference proteome</keyword>
<dbReference type="SUPFAM" id="SSF52540">
    <property type="entry name" value="P-loop containing nucleoside triphosphate hydrolases"/>
    <property type="match status" value="1"/>
</dbReference>
<dbReference type="CDD" id="cd03219">
    <property type="entry name" value="ABC_Mj1267_LivG_branched"/>
    <property type="match status" value="1"/>
</dbReference>
<feature type="domain" description="ABC transporter" evidence="4">
    <location>
        <begin position="18"/>
        <end position="250"/>
    </location>
</feature>
<keyword evidence="1" id="KW-0813">Transport</keyword>
<proteinExistence type="predicted"/>
<keyword evidence="2" id="KW-0547">Nucleotide-binding</keyword>
<dbReference type="OrthoDB" id="9779872at2"/>
<sequence length="255" mass="27185">MPALAEEIQVSDRPDAILETRSLSVHYGGVAAVDAVSLAVRSGEIFGLLGPNGAGKTTLLAAIAGAVRSTAGEVRFRGEPVTALRPDQLARRGMARTFQITRPFEDLTVEENVMVGAQPRCTSLGEMRAQVAELVDWVGLGHKRHDLAKGLSTGQRKRLELARALATRPVLLLMDEVSGGLDQPSVPALIELVARVRASGVTVVLIEHNMRIISELCDRVMFLDRGRQLAEGAPRAVMAMPAVVDLYLGSGGAHA</sequence>
<dbReference type="GO" id="GO:0005304">
    <property type="term" value="F:L-valine transmembrane transporter activity"/>
    <property type="evidence" value="ECO:0007669"/>
    <property type="project" value="TreeGrafter"/>
</dbReference>
<dbReference type="GO" id="GO:0005886">
    <property type="term" value="C:plasma membrane"/>
    <property type="evidence" value="ECO:0007669"/>
    <property type="project" value="TreeGrafter"/>
</dbReference>
<dbReference type="GO" id="GO:0015808">
    <property type="term" value="P:L-alanine transport"/>
    <property type="evidence" value="ECO:0007669"/>
    <property type="project" value="TreeGrafter"/>
</dbReference>
<protein>
    <submittedName>
        <fullName evidence="5">ABC transporter ATP-binding protein</fullName>
    </submittedName>
</protein>
<evidence type="ECO:0000256" key="1">
    <source>
        <dbReference type="ARBA" id="ARBA00022448"/>
    </source>
</evidence>
<reference evidence="5 6" key="1">
    <citation type="submission" date="2018-10" db="EMBL/GenBank/DDBJ databases">
        <title>Xanthobacter tagetidis genome sequencing and assembly.</title>
        <authorList>
            <person name="Maclea K.S."/>
            <person name="Goen A.E."/>
            <person name="Fatima S.A."/>
        </authorList>
    </citation>
    <scope>NUCLEOTIDE SEQUENCE [LARGE SCALE GENOMIC DNA]</scope>
    <source>
        <strain evidence="5 6">ATCC 700314</strain>
    </source>
</reference>
<dbReference type="GO" id="GO:0015188">
    <property type="term" value="F:L-isoleucine transmembrane transporter activity"/>
    <property type="evidence" value="ECO:0007669"/>
    <property type="project" value="TreeGrafter"/>
</dbReference>
<dbReference type="InterPro" id="IPR003593">
    <property type="entry name" value="AAA+_ATPase"/>
</dbReference>
<evidence type="ECO:0000259" key="4">
    <source>
        <dbReference type="PROSITE" id="PS50893"/>
    </source>
</evidence>
<dbReference type="PANTHER" id="PTHR45772:SF7">
    <property type="entry name" value="AMINO ACID ABC TRANSPORTER ATP-BINDING PROTEIN"/>
    <property type="match status" value="1"/>
</dbReference>
<accession>A0A3L7AMB4</accession>
<evidence type="ECO:0000313" key="5">
    <source>
        <dbReference type="EMBL" id="RLP80608.1"/>
    </source>
</evidence>
<organism evidence="5 6">
    <name type="scientific">Xanthobacter tagetidis</name>
    <dbReference type="NCBI Taxonomy" id="60216"/>
    <lineage>
        <taxon>Bacteria</taxon>
        <taxon>Pseudomonadati</taxon>
        <taxon>Pseudomonadota</taxon>
        <taxon>Alphaproteobacteria</taxon>
        <taxon>Hyphomicrobiales</taxon>
        <taxon>Xanthobacteraceae</taxon>
        <taxon>Xanthobacter</taxon>
    </lineage>
</organism>
<evidence type="ECO:0000313" key="6">
    <source>
        <dbReference type="Proteomes" id="UP000269692"/>
    </source>
</evidence>
<evidence type="ECO:0000256" key="3">
    <source>
        <dbReference type="ARBA" id="ARBA00022840"/>
    </source>
</evidence>
<keyword evidence="3 5" id="KW-0067">ATP-binding</keyword>
<comment type="caution">
    <text evidence="5">The sequence shown here is derived from an EMBL/GenBank/DDBJ whole genome shotgun (WGS) entry which is preliminary data.</text>
</comment>
<dbReference type="Gene3D" id="3.40.50.300">
    <property type="entry name" value="P-loop containing nucleotide triphosphate hydrolases"/>
    <property type="match status" value="1"/>
</dbReference>
<dbReference type="InterPro" id="IPR003439">
    <property type="entry name" value="ABC_transporter-like_ATP-bd"/>
</dbReference>
<dbReference type="AlphaFoldDB" id="A0A3L7AMB4"/>
<dbReference type="Pfam" id="PF00005">
    <property type="entry name" value="ABC_tran"/>
    <property type="match status" value="1"/>
</dbReference>
<dbReference type="GO" id="GO:1903805">
    <property type="term" value="P:L-valine import across plasma membrane"/>
    <property type="evidence" value="ECO:0007669"/>
    <property type="project" value="TreeGrafter"/>
</dbReference>
<dbReference type="GO" id="GO:0005524">
    <property type="term" value="F:ATP binding"/>
    <property type="evidence" value="ECO:0007669"/>
    <property type="project" value="UniProtKB-KW"/>
</dbReference>
<dbReference type="Proteomes" id="UP000269692">
    <property type="component" value="Unassembled WGS sequence"/>
</dbReference>
<dbReference type="InterPro" id="IPR027417">
    <property type="entry name" value="P-loop_NTPase"/>
</dbReference>
<dbReference type="SMART" id="SM00382">
    <property type="entry name" value="AAA"/>
    <property type="match status" value="1"/>
</dbReference>
<dbReference type="InterPro" id="IPR051120">
    <property type="entry name" value="ABC_AA/LPS_Transport"/>
</dbReference>
<dbReference type="EMBL" id="RCTF01000003">
    <property type="protein sequence ID" value="RLP80608.1"/>
    <property type="molecule type" value="Genomic_DNA"/>
</dbReference>
<dbReference type="PANTHER" id="PTHR45772">
    <property type="entry name" value="CONSERVED COMPONENT OF ABC TRANSPORTER FOR NATURAL AMINO ACIDS-RELATED"/>
    <property type="match status" value="1"/>
</dbReference>
<dbReference type="GO" id="GO:0042941">
    <property type="term" value="P:D-alanine transmembrane transport"/>
    <property type="evidence" value="ECO:0007669"/>
    <property type="project" value="TreeGrafter"/>
</dbReference>
<dbReference type="PROSITE" id="PS50893">
    <property type="entry name" value="ABC_TRANSPORTER_2"/>
    <property type="match status" value="1"/>
</dbReference>
<evidence type="ECO:0000256" key="2">
    <source>
        <dbReference type="ARBA" id="ARBA00022741"/>
    </source>
</evidence>
<gene>
    <name evidence="5" type="ORF">D9R14_06060</name>
</gene>
<name>A0A3L7AMB4_9HYPH</name>
<dbReference type="GO" id="GO:0016887">
    <property type="term" value="F:ATP hydrolysis activity"/>
    <property type="evidence" value="ECO:0007669"/>
    <property type="project" value="InterPro"/>
</dbReference>
<dbReference type="GO" id="GO:0015192">
    <property type="term" value="F:L-phenylalanine transmembrane transporter activity"/>
    <property type="evidence" value="ECO:0007669"/>
    <property type="project" value="TreeGrafter"/>
</dbReference>